<evidence type="ECO:0000256" key="9">
    <source>
        <dbReference type="ARBA" id="ARBA00023125"/>
    </source>
</evidence>
<evidence type="ECO:0000256" key="10">
    <source>
        <dbReference type="ARBA" id="ARBA00023157"/>
    </source>
</evidence>
<keyword evidence="11" id="KW-0804">Transcription</keyword>
<evidence type="ECO:0000313" key="13">
    <source>
        <dbReference type="EMBL" id="SDN55142.1"/>
    </source>
</evidence>
<dbReference type="GO" id="GO:0003677">
    <property type="term" value="F:DNA binding"/>
    <property type="evidence" value="ECO:0007669"/>
    <property type="project" value="UniProtKB-KW"/>
</dbReference>
<keyword evidence="8" id="KW-0805">Transcription regulation</keyword>
<dbReference type="Proteomes" id="UP000183376">
    <property type="component" value="Chromosome I"/>
</dbReference>
<evidence type="ECO:0000313" key="14">
    <source>
        <dbReference type="Proteomes" id="UP000183376"/>
    </source>
</evidence>
<dbReference type="OrthoDB" id="3700548at2"/>
<evidence type="ECO:0000256" key="8">
    <source>
        <dbReference type="ARBA" id="ARBA00023015"/>
    </source>
</evidence>
<organism evidence="13 14">
    <name type="scientific">Allokutzneria albata</name>
    <name type="common">Kibdelosporangium albatum</name>
    <dbReference type="NCBI Taxonomy" id="211114"/>
    <lineage>
        <taxon>Bacteria</taxon>
        <taxon>Bacillati</taxon>
        <taxon>Actinomycetota</taxon>
        <taxon>Actinomycetes</taxon>
        <taxon>Pseudonocardiales</taxon>
        <taxon>Pseudonocardiaceae</taxon>
        <taxon>Allokutzneria</taxon>
    </lineage>
</organism>
<evidence type="ECO:0000259" key="12">
    <source>
        <dbReference type="PROSITE" id="PS51674"/>
    </source>
</evidence>
<evidence type="ECO:0000256" key="11">
    <source>
        <dbReference type="ARBA" id="ARBA00023163"/>
    </source>
</evidence>
<dbReference type="GO" id="GO:0051539">
    <property type="term" value="F:4 iron, 4 sulfur cluster binding"/>
    <property type="evidence" value="ECO:0007669"/>
    <property type="project" value="UniProtKB-KW"/>
</dbReference>
<keyword evidence="4" id="KW-0004">4Fe-4S</keyword>
<sequence>MNREWRDTAACRDLGSELFFDNARTDEAKAVCSTCPVLAACRTDQLAWEAESASRRYYTVGVFGGLSGPERNRIHYPRKEVA</sequence>
<keyword evidence="6" id="KW-0408">Iron</keyword>
<dbReference type="GO" id="GO:0045454">
    <property type="term" value="P:cell redox homeostasis"/>
    <property type="evidence" value="ECO:0007669"/>
    <property type="project" value="TreeGrafter"/>
</dbReference>
<accession>A0A1H0CBB2</accession>
<gene>
    <name evidence="13" type="ORF">SAMN04489726_7126</name>
</gene>
<comment type="similarity">
    <text evidence="3">Belongs to the WhiB family.</text>
</comment>
<dbReference type="AlphaFoldDB" id="A0A1H0CBB2"/>
<evidence type="ECO:0000256" key="3">
    <source>
        <dbReference type="ARBA" id="ARBA00006597"/>
    </source>
</evidence>
<dbReference type="PANTHER" id="PTHR38839">
    <property type="entry name" value="TRANSCRIPTIONAL REGULATOR WHID-RELATED"/>
    <property type="match status" value="1"/>
</dbReference>
<keyword evidence="14" id="KW-1185">Reference proteome</keyword>
<keyword evidence="7" id="KW-0411">Iron-sulfur</keyword>
<dbReference type="Pfam" id="PF02467">
    <property type="entry name" value="Whib"/>
    <property type="match status" value="1"/>
</dbReference>
<dbReference type="GO" id="GO:0005737">
    <property type="term" value="C:cytoplasm"/>
    <property type="evidence" value="ECO:0007669"/>
    <property type="project" value="UniProtKB-SubCell"/>
</dbReference>
<dbReference type="GO" id="GO:0045892">
    <property type="term" value="P:negative regulation of DNA-templated transcription"/>
    <property type="evidence" value="ECO:0007669"/>
    <property type="project" value="TreeGrafter"/>
</dbReference>
<dbReference type="RefSeq" id="WP_030426354.1">
    <property type="nucleotide sequence ID" value="NZ_JOEF01000001.1"/>
</dbReference>
<dbReference type="GO" id="GO:0046872">
    <property type="term" value="F:metal ion binding"/>
    <property type="evidence" value="ECO:0007669"/>
    <property type="project" value="UniProtKB-KW"/>
</dbReference>
<reference evidence="13 14" key="1">
    <citation type="submission" date="2016-10" db="EMBL/GenBank/DDBJ databases">
        <authorList>
            <person name="de Groot N.N."/>
        </authorList>
    </citation>
    <scope>NUCLEOTIDE SEQUENCE [LARGE SCALE GENOMIC DNA]</scope>
    <source>
        <strain evidence="13 14">DSM 44149</strain>
    </source>
</reference>
<evidence type="ECO:0000256" key="4">
    <source>
        <dbReference type="ARBA" id="ARBA00022485"/>
    </source>
</evidence>
<evidence type="ECO:0000256" key="6">
    <source>
        <dbReference type="ARBA" id="ARBA00023004"/>
    </source>
</evidence>
<protein>
    <submittedName>
        <fullName evidence="13">Transcription factor WhiB</fullName>
    </submittedName>
</protein>
<dbReference type="STRING" id="211114.SAMN04489726_7126"/>
<evidence type="ECO:0000256" key="5">
    <source>
        <dbReference type="ARBA" id="ARBA00022723"/>
    </source>
</evidence>
<keyword evidence="10" id="KW-1015">Disulfide bond</keyword>
<name>A0A1H0CBB2_ALLAB</name>
<evidence type="ECO:0000256" key="7">
    <source>
        <dbReference type="ARBA" id="ARBA00023014"/>
    </source>
</evidence>
<feature type="domain" description="4Fe-4S Wbl-type" evidence="12">
    <location>
        <begin position="10"/>
        <end position="73"/>
    </location>
</feature>
<comment type="subcellular location">
    <subcellularLocation>
        <location evidence="2">Cytoplasm</location>
    </subcellularLocation>
</comment>
<dbReference type="GO" id="GO:0047134">
    <property type="term" value="F:protein-disulfide reductase [NAD(P)H] activity"/>
    <property type="evidence" value="ECO:0007669"/>
    <property type="project" value="TreeGrafter"/>
</dbReference>
<dbReference type="eggNOG" id="ENOG5031VBY">
    <property type="taxonomic scope" value="Bacteria"/>
</dbReference>
<dbReference type="EMBL" id="LT629701">
    <property type="protein sequence ID" value="SDN55142.1"/>
    <property type="molecule type" value="Genomic_DNA"/>
</dbReference>
<evidence type="ECO:0000256" key="1">
    <source>
        <dbReference type="ARBA" id="ARBA00001966"/>
    </source>
</evidence>
<comment type="cofactor">
    <cofactor evidence="1">
        <name>[4Fe-4S] cluster</name>
        <dbReference type="ChEBI" id="CHEBI:49883"/>
    </cofactor>
</comment>
<proteinExistence type="inferred from homology"/>
<keyword evidence="5" id="KW-0479">Metal-binding</keyword>
<dbReference type="InterPro" id="IPR034768">
    <property type="entry name" value="4FE4S_WBL"/>
</dbReference>
<dbReference type="InterPro" id="IPR003482">
    <property type="entry name" value="Whib"/>
</dbReference>
<evidence type="ECO:0000256" key="2">
    <source>
        <dbReference type="ARBA" id="ARBA00004496"/>
    </source>
</evidence>
<dbReference type="PROSITE" id="PS51674">
    <property type="entry name" value="4FE4S_WBL"/>
    <property type="match status" value="1"/>
</dbReference>
<keyword evidence="9" id="KW-0238">DNA-binding</keyword>